<dbReference type="PROSITE" id="PS51257">
    <property type="entry name" value="PROKAR_LIPOPROTEIN"/>
    <property type="match status" value="1"/>
</dbReference>
<dbReference type="OrthoDB" id="818842at2"/>
<keyword evidence="2" id="KW-1185">Reference proteome</keyword>
<evidence type="ECO:0008006" key="3">
    <source>
        <dbReference type="Google" id="ProtNLM"/>
    </source>
</evidence>
<dbReference type="RefSeq" id="WP_069836308.1">
    <property type="nucleotide sequence ID" value="NZ_MDGQ01000005.1"/>
</dbReference>
<comment type="caution">
    <text evidence="1">The sequence shown here is derived from an EMBL/GenBank/DDBJ whole genome shotgun (WGS) entry which is preliminary data.</text>
</comment>
<reference evidence="1 2" key="1">
    <citation type="submission" date="2016-08" db="EMBL/GenBank/DDBJ databases">
        <title>Draft genome of Fabibacter sp. strain SK-8.</title>
        <authorList>
            <person name="Wong S.-K."/>
            <person name="Hamasaki K."/>
            <person name="Yoshizawa S."/>
        </authorList>
    </citation>
    <scope>NUCLEOTIDE SEQUENCE [LARGE SCALE GENOMIC DNA]</scope>
    <source>
        <strain evidence="1 2">SK-8</strain>
    </source>
</reference>
<evidence type="ECO:0000313" key="1">
    <source>
        <dbReference type="EMBL" id="OEK04803.1"/>
    </source>
</evidence>
<dbReference type="EMBL" id="MDGQ01000005">
    <property type="protein sequence ID" value="OEK04803.1"/>
    <property type="molecule type" value="Genomic_DNA"/>
</dbReference>
<proteinExistence type="predicted"/>
<sequence>MISRNKILILFTGFAFLLSCERTEKESVTEPTNIDEFRSYPLDIDVPSRSGFDLIEGIEVLGLEETDESLLEGLIDASFTNGQIIFKNGRKEQVFIYDENGKFISKIEQSGGGPEEYTTIRNLWVNKDLIQIYDGRRIISFNLDGTFASAATFKNRVAHAHSIENGYVGDVSRSPVDGDLNYYLELLNNNLERETLAIPYAKLKQTNMFWLLTPFSKYNDHLVYQHTNGDTLYKVQANGVSPLLSIDLGDKWVWKDLAVYDDLKRQSLLRRENGAVSMFFMRASEQFIYVNAIRSGTFLINRSTGDYQKISFDKKGEGRFGLSYINWVDGKMVYWISSADIGEFLNELDPEKVKFLGGKNLEAIESSENPVLIWVEFKTDLQ</sequence>
<accession>A0A1E5T0A6</accession>
<name>A0A1E5T0A6_9BACT</name>
<protein>
    <recommendedName>
        <fullName evidence="3">6-bladed beta-propeller</fullName>
    </recommendedName>
</protein>
<evidence type="ECO:0000313" key="2">
    <source>
        <dbReference type="Proteomes" id="UP000095552"/>
    </source>
</evidence>
<dbReference type="AlphaFoldDB" id="A0A1E5T0A6"/>
<dbReference type="STRING" id="1563681.BFP71_15275"/>
<dbReference type="Pfam" id="PF17170">
    <property type="entry name" value="DUF5128"/>
    <property type="match status" value="1"/>
</dbReference>
<dbReference type="Proteomes" id="UP000095552">
    <property type="component" value="Unassembled WGS sequence"/>
</dbReference>
<gene>
    <name evidence="1" type="ORF">BFP71_15275</name>
</gene>
<organism evidence="1 2">
    <name type="scientific">Roseivirga misakiensis</name>
    <dbReference type="NCBI Taxonomy" id="1563681"/>
    <lineage>
        <taxon>Bacteria</taxon>
        <taxon>Pseudomonadati</taxon>
        <taxon>Bacteroidota</taxon>
        <taxon>Cytophagia</taxon>
        <taxon>Cytophagales</taxon>
        <taxon>Roseivirgaceae</taxon>
        <taxon>Roseivirga</taxon>
    </lineage>
</organism>